<sequence length="130" mass="15487">MKYHEMTKNYIFREFECRLSVQKTAKLCFKSVRTIKDWGKGKEIPPECKRLMRKQSRLELSHHEEWKGFEMSWGKSQLPTGHRVTPQEILTGIALIEIKSELEMRTCSKLIKFVRAIADLLWLCCVNRWN</sequence>
<organism evidence="1">
    <name type="scientific">Enterovibrio norvegicus</name>
    <dbReference type="NCBI Taxonomy" id="188144"/>
    <lineage>
        <taxon>Bacteria</taxon>
        <taxon>Pseudomonadati</taxon>
        <taxon>Pseudomonadota</taxon>
        <taxon>Gammaproteobacteria</taxon>
        <taxon>Vibrionales</taxon>
        <taxon>Vibrionaceae</taxon>
        <taxon>Enterovibrio</taxon>
    </lineage>
</organism>
<evidence type="ECO:0000313" key="1">
    <source>
        <dbReference type="EMBL" id="AKN37987.1"/>
    </source>
</evidence>
<reference evidence="1" key="1">
    <citation type="journal article" date="2015" name="MBio">
        <title>Eco-Evolutionary Dynamics of Episomes among Ecologically Cohesive Bacterial Populations.</title>
        <authorList>
            <person name="Xue H."/>
            <person name="Cordero O.X."/>
            <person name="Camas F.M."/>
            <person name="Trimble W."/>
            <person name="Meyer F."/>
            <person name="Guglielmini J."/>
            <person name="Rocha E.P."/>
            <person name="Polz M.F."/>
        </authorList>
    </citation>
    <scope>NUCLEOTIDE SEQUENCE</scope>
    <source>
        <strain evidence="1">FF_472</strain>
    </source>
</reference>
<proteinExistence type="predicted"/>
<protein>
    <submittedName>
        <fullName evidence="1">Uncharacterized protein</fullName>
    </submittedName>
</protein>
<accession>A0A0H3ZU07</accession>
<dbReference type="AlphaFoldDB" id="A0A0H3ZU07"/>
<name>A0A0H3ZU07_9GAMM</name>
<dbReference type="EMBL" id="KP795557">
    <property type="protein sequence ID" value="AKN37987.1"/>
    <property type="molecule type" value="Genomic_DNA"/>
</dbReference>